<dbReference type="InterPro" id="IPR038468">
    <property type="entry name" value="MmpS_C"/>
</dbReference>
<dbReference type="EMBL" id="CAFBNE010000184">
    <property type="protein sequence ID" value="CAB4970042.1"/>
    <property type="molecule type" value="Genomic_DNA"/>
</dbReference>
<proteinExistence type="predicted"/>
<dbReference type="Gene3D" id="2.60.40.2880">
    <property type="entry name" value="MmpS1-5, C-terminal soluble domain"/>
    <property type="match status" value="1"/>
</dbReference>
<gene>
    <name evidence="3" type="ORF">UFOPK3772_03296</name>
</gene>
<organism evidence="3">
    <name type="scientific">freshwater metagenome</name>
    <dbReference type="NCBI Taxonomy" id="449393"/>
    <lineage>
        <taxon>unclassified sequences</taxon>
        <taxon>metagenomes</taxon>
        <taxon>ecological metagenomes</taxon>
    </lineage>
</organism>
<feature type="transmembrane region" description="Helical" evidence="2">
    <location>
        <begin position="44"/>
        <end position="61"/>
    </location>
</feature>
<evidence type="ECO:0000256" key="1">
    <source>
        <dbReference type="SAM" id="MobiDB-lite"/>
    </source>
</evidence>
<reference evidence="3" key="1">
    <citation type="submission" date="2020-05" db="EMBL/GenBank/DDBJ databases">
        <authorList>
            <person name="Chiriac C."/>
            <person name="Salcher M."/>
            <person name="Ghai R."/>
            <person name="Kavagutti S V."/>
        </authorList>
    </citation>
    <scope>NUCLEOTIDE SEQUENCE</scope>
</reference>
<keyword evidence="2" id="KW-1133">Transmembrane helix</keyword>
<accession>A0A6J7LRN5</accession>
<keyword evidence="2" id="KW-0472">Membrane</keyword>
<feature type="region of interest" description="Disordered" evidence="1">
    <location>
        <begin position="67"/>
        <end position="92"/>
    </location>
</feature>
<feature type="compositionally biased region" description="Polar residues" evidence="1">
    <location>
        <begin position="73"/>
        <end position="92"/>
    </location>
</feature>
<evidence type="ECO:0000256" key="2">
    <source>
        <dbReference type="SAM" id="Phobius"/>
    </source>
</evidence>
<name>A0A6J7LRN5_9ZZZZ</name>
<evidence type="ECO:0000313" key="3">
    <source>
        <dbReference type="EMBL" id="CAB4970042.1"/>
    </source>
</evidence>
<sequence>MVKCCGRDYNAALLARCPTCKTPSRAVGPLSGAKTAAPKRVRPVIVVAIIVVAGIAFWGMTQGGDQAPAAKPQANSVTNTKPSTTGSGSNPLSYKVTYRTGSMNGAATMDVRYSTSTGYEQKNNMYLDVFKDRPKVVTMKSGDTAELELMLRDGGTARCIIQVNGRTVSENTAQGSGAVAYCSAALP</sequence>
<dbReference type="AlphaFoldDB" id="A0A6J7LRN5"/>
<protein>
    <submittedName>
        <fullName evidence="3">Unannotated protein</fullName>
    </submittedName>
</protein>
<keyword evidence="2" id="KW-0812">Transmembrane</keyword>